<protein>
    <submittedName>
        <fullName evidence="1">Uncharacterized protein</fullName>
    </submittedName>
</protein>
<organism evidence="1 2">
    <name type="scientific">Ancylomarina longa</name>
    <dbReference type="NCBI Taxonomy" id="2487017"/>
    <lineage>
        <taxon>Bacteria</taxon>
        <taxon>Pseudomonadati</taxon>
        <taxon>Bacteroidota</taxon>
        <taxon>Bacteroidia</taxon>
        <taxon>Marinilabiliales</taxon>
        <taxon>Marinifilaceae</taxon>
        <taxon>Ancylomarina</taxon>
    </lineage>
</organism>
<gene>
    <name evidence="1" type="ORF">DLK05_04645</name>
</gene>
<dbReference type="RefSeq" id="WP_127342828.1">
    <property type="nucleotide sequence ID" value="NZ_RJJX01000004.1"/>
</dbReference>
<dbReference type="EMBL" id="RJJX01000004">
    <property type="protein sequence ID" value="RUT79111.1"/>
    <property type="molecule type" value="Genomic_DNA"/>
</dbReference>
<sequence length="122" mass="14684">MIVSQNKNGQNRLLVYNESVLMPDKDDNLTFIIENENLNYKIRFTFSQEGEKYSTTFWEDSNAGYLHYQLNNWDSSTYVEVTKPVELKVLNSDSKFWMKFRNQSLENKNHRKFQLSIWKEIE</sequence>
<evidence type="ECO:0000313" key="2">
    <source>
        <dbReference type="Proteomes" id="UP000282985"/>
    </source>
</evidence>
<evidence type="ECO:0000313" key="1">
    <source>
        <dbReference type="EMBL" id="RUT79111.1"/>
    </source>
</evidence>
<keyword evidence="2" id="KW-1185">Reference proteome</keyword>
<dbReference type="InterPro" id="IPR049197">
    <property type="entry name" value="DUF6864"/>
</dbReference>
<reference evidence="1 2" key="1">
    <citation type="submission" date="2018-11" db="EMBL/GenBank/DDBJ databases">
        <title>Parancylomarina longa gen. nov., sp. nov., isolated from sediments of southern Okinawa.</title>
        <authorList>
            <person name="Fu T."/>
        </authorList>
    </citation>
    <scope>NUCLEOTIDE SEQUENCE [LARGE SCALE GENOMIC DNA]</scope>
    <source>
        <strain evidence="1 2">T3-2 S1-C</strain>
    </source>
</reference>
<proteinExistence type="predicted"/>
<accession>A0A434AX60</accession>
<dbReference type="Pfam" id="PF21732">
    <property type="entry name" value="DUF6864"/>
    <property type="match status" value="1"/>
</dbReference>
<comment type="caution">
    <text evidence="1">The sequence shown here is derived from an EMBL/GenBank/DDBJ whole genome shotgun (WGS) entry which is preliminary data.</text>
</comment>
<dbReference type="Proteomes" id="UP000282985">
    <property type="component" value="Unassembled WGS sequence"/>
</dbReference>
<name>A0A434AX60_9BACT</name>
<dbReference type="AlphaFoldDB" id="A0A434AX60"/>